<dbReference type="InterPro" id="IPR051849">
    <property type="entry name" value="GAG-degrading_sulfatase"/>
</dbReference>
<dbReference type="EMBL" id="UINC01014428">
    <property type="protein sequence ID" value="SVA61528.1"/>
    <property type="molecule type" value="Genomic_DNA"/>
</dbReference>
<dbReference type="InterPro" id="IPR000917">
    <property type="entry name" value="Sulfatase_N"/>
</dbReference>
<protein>
    <recommendedName>
        <fullName evidence="1">Sulfatase N-terminal domain-containing protein</fullName>
    </recommendedName>
</protein>
<reference evidence="2" key="1">
    <citation type="submission" date="2018-05" db="EMBL/GenBank/DDBJ databases">
        <authorList>
            <person name="Lanie J.A."/>
            <person name="Ng W.-L."/>
            <person name="Kazmierczak K.M."/>
            <person name="Andrzejewski T.M."/>
            <person name="Davidsen T.M."/>
            <person name="Wayne K.J."/>
            <person name="Tettelin H."/>
            <person name="Glass J.I."/>
            <person name="Rusch D."/>
            <person name="Podicherti R."/>
            <person name="Tsui H.-C.T."/>
            <person name="Winkler M.E."/>
        </authorList>
    </citation>
    <scope>NUCLEOTIDE SEQUENCE</scope>
</reference>
<proteinExistence type="predicted"/>
<dbReference type="GO" id="GO:0004065">
    <property type="term" value="F:arylsulfatase activity"/>
    <property type="evidence" value="ECO:0007669"/>
    <property type="project" value="TreeGrafter"/>
</dbReference>
<accession>A0A381XA28</accession>
<dbReference type="InterPro" id="IPR017850">
    <property type="entry name" value="Alkaline_phosphatase_core_sf"/>
</dbReference>
<dbReference type="SUPFAM" id="SSF53649">
    <property type="entry name" value="Alkaline phosphatase-like"/>
    <property type="match status" value="1"/>
</dbReference>
<feature type="non-terminal residue" evidence="2">
    <location>
        <position position="1"/>
    </location>
</feature>
<dbReference type="Pfam" id="PF00884">
    <property type="entry name" value="Sulfatase"/>
    <property type="match status" value="1"/>
</dbReference>
<feature type="non-terminal residue" evidence="2">
    <location>
        <position position="443"/>
    </location>
</feature>
<feature type="domain" description="Sulfatase N-terminal" evidence="1">
    <location>
        <begin position="4"/>
        <end position="345"/>
    </location>
</feature>
<dbReference type="PANTHER" id="PTHR46615:SF1">
    <property type="entry name" value="ARYLSULFATASE K"/>
    <property type="match status" value="1"/>
</dbReference>
<organism evidence="2">
    <name type="scientific">marine metagenome</name>
    <dbReference type="NCBI Taxonomy" id="408172"/>
    <lineage>
        <taxon>unclassified sequences</taxon>
        <taxon>metagenomes</taxon>
        <taxon>ecological metagenomes</taxon>
    </lineage>
</organism>
<dbReference type="Gene3D" id="3.40.720.10">
    <property type="entry name" value="Alkaline Phosphatase, subunit A"/>
    <property type="match status" value="2"/>
</dbReference>
<evidence type="ECO:0000259" key="1">
    <source>
        <dbReference type="Pfam" id="PF00884"/>
    </source>
</evidence>
<dbReference type="GO" id="GO:0015024">
    <property type="term" value="F:glucuronate-2-sulfatase activity"/>
    <property type="evidence" value="ECO:0007669"/>
    <property type="project" value="TreeGrafter"/>
</dbReference>
<dbReference type="AlphaFoldDB" id="A0A381XA28"/>
<evidence type="ECO:0000313" key="2">
    <source>
        <dbReference type="EMBL" id="SVA61528.1"/>
    </source>
</evidence>
<dbReference type="PANTHER" id="PTHR46615">
    <property type="entry name" value="ARYLSULFATASE K"/>
    <property type="match status" value="1"/>
</dbReference>
<sequence length="443" mass="50929">MKSNIFFLVIDSLRQDKCIGKLNSSSTPNLDKLIQSGTFFNQTISTAPITVPSLSSIFTGLYPFECTTIDNNLYNLNQNLPIFSDDLVKSGYNTYAIIPEALKHTNISKLFENVEFFNSFATLYDENLGNKILKTLSQDVKSPWFLFVHLVDLHGNASFHLENNFEKSGENYTGENQYDKMLSAIDPWLGKIFQCINLKNTICIITSDHGSTFADFTNKMLKFNLENDRLRKFEPGFSFNSAHKIATKFPKKLTPLRKKLANIYTKRRDDKVKKKLEPRLDLVKNLDLSTYQKRLLKKSILYPCDCFDENFRPALILLGPDIPSGKIISEQSSSIDLFPTILDLIKTPTKINHRGKSLVPLLTNTKTEPRVLMIDSTSNEFEAEYSNTIGLRTKQHKYFRDRLSENKNVHLYDLVSDPLEEHNIYQNNPDIVEQMELELKKIH</sequence>
<name>A0A381XA28_9ZZZZ</name>
<gene>
    <name evidence="2" type="ORF">METZ01_LOCUS114382</name>
</gene>